<organism evidence="1 2">
    <name type="scientific">Protopolystoma xenopodis</name>
    <dbReference type="NCBI Taxonomy" id="117903"/>
    <lineage>
        <taxon>Eukaryota</taxon>
        <taxon>Metazoa</taxon>
        <taxon>Spiralia</taxon>
        <taxon>Lophotrochozoa</taxon>
        <taxon>Platyhelminthes</taxon>
        <taxon>Monogenea</taxon>
        <taxon>Polyopisthocotylea</taxon>
        <taxon>Polystomatidea</taxon>
        <taxon>Polystomatidae</taxon>
        <taxon>Protopolystoma</taxon>
    </lineage>
</organism>
<sequence length="129" mass="14303">MAQYIILPTSLPHSNPLCSAKREASLSTSEPTESHNQNQLVQTACEPGCTTAQPGSCDNLGLPKGFVLIYNENASTAYTRLALCQAMTLRAWMPPRYRAIPEESGKLFSMAQWFPFTETVLCWHSSYIS</sequence>
<gene>
    <name evidence="1" type="ORF">PXEA_LOCUS15386</name>
</gene>
<dbReference type="Proteomes" id="UP000784294">
    <property type="component" value="Unassembled WGS sequence"/>
</dbReference>
<protein>
    <submittedName>
        <fullName evidence="1">Uncharacterized protein</fullName>
    </submittedName>
</protein>
<dbReference type="AlphaFoldDB" id="A0A3S4ZX02"/>
<evidence type="ECO:0000313" key="2">
    <source>
        <dbReference type="Proteomes" id="UP000784294"/>
    </source>
</evidence>
<name>A0A3S4ZX02_9PLAT</name>
<proteinExistence type="predicted"/>
<dbReference type="EMBL" id="CAAALY010053919">
    <property type="protein sequence ID" value="VEL21946.1"/>
    <property type="molecule type" value="Genomic_DNA"/>
</dbReference>
<accession>A0A3S4ZX02</accession>
<comment type="caution">
    <text evidence="1">The sequence shown here is derived from an EMBL/GenBank/DDBJ whole genome shotgun (WGS) entry which is preliminary data.</text>
</comment>
<reference evidence="1" key="1">
    <citation type="submission" date="2018-11" db="EMBL/GenBank/DDBJ databases">
        <authorList>
            <consortium name="Pathogen Informatics"/>
        </authorList>
    </citation>
    <scope>NUCLEOTIDE SEQUENCE</scope>
</reference>
<evidence type="ECO:0000313" key="1">
    <source>
        <dbReference type="EMBL" id="VEL21946.1"/>
    </source>
</evidence>
<keyword evidence="2" id="KW-1185">Reference proteome</keyword>